<feature type="domain" description="SCP2" evidence="4">
    <location>
        <begin position="13"/>
        <end position="94"/>
    </location>
</feature>
<comment type="similarity">
    <text evidence="1">Belongs to the short-chain dehydrogenases/reductases (SDR) family.</text>
</comment>
<evidence type="ECO:0000313" key="6">
    <source>
        <dbReference type="Proteomes" id="UP000193570"/>
    </source>
</evidence>
<evidence type="ECO:0000256" key="3">
    <source>
        <dbReference type="ARBA" id="ARBA00023002"/>
    </source>
</evidence>
<dbReference type="InterPro" id="IPR003033">
    <property type="entry name" value="SCP2_sterol-bd_dom"/>
</dbReference>
<dbReference type="Gene3D" id="3.30.1050.10">
    <property type="entry name" value="SCP2 sterol-binding domain"/>
    <property type="match status" value="1"/>
</dbReference>
<dbReference type="Proteomes" id="UP000193570">
    <property type="component" value="Unassembled WGS sequence"/>
</dbReference>
<keyword evidence="3" id="KW-0560">Oxidoreductase</keyword>
<dbReference type="SUPFAM" id="SSF55718">
    <property type="entry name" value="SCP-like"/>
    <property type="match status" value="1"/>
</dbReference>
<name>A0A1X7A9H0_9RHOB</name>
<dbReference type="EMBL" id="FWFK01000009">
    <property type="protein sequence ID" value="SLN73819.1"/>
    <property type="molecule type" value="Genomic_DNA"/>
</dbReference>
<proteinExistence type="inferred from homology"/>
<evidence type="ECO:0000256" key="1">
    <source>
        <dbReference type="ARBA" id="ARBA00006484"/>
    </source>
</evidence>
<dbReference type="InterPro" id="IPR051935">
    <property type="entry name" value="HSDL2"/>
</dbReference>
<evidence type="ECO:0000259" key="4">
    <source>
        <dbReference type="Pfam" id="PF02036"/>
    </source>
</evidence>
<dbReference type="Pfam" id="PF02036">
    <property type="entry name" value="SCP2"/>
    <property type="match status" value="1"/>
</dbReference>
<dbReference type="PANTHER" id="PTHR42808:SF3">
    <property type="entry name" value="HYDROXYSTEROID DEHYDROGENASE-LIKE PROTEIN 2"/>
    <property type="match status" value="1"/>
</dbReference>
<dbReference type="InterPro" id="IPR036527">
    <property type="entry name" value="SCP2_sterol-bd_dom_sf"/>
</dbReference>
<keyword evidence="2" id="KW-0521">NADP</keyword>
<protein>
    <submittedName>
        <fullName evidence="5">SCP-2 sterol transfer family protein</fullName>
    </submittedName>
</protein>
<keyword evidence="6" id="KW-1185">Reference proteome</keyword>
<reference evidence="5 6" key="1">
    <citation type="submission" date="2017-03" db="EMBL/GenBank/DDBJ databases">
        <authorList>
            <person name="Afonso C.L."/>
            <person name="Miller P.J."/>
            <person name="Scott M.A."/>
            <person name="Spackman E."/>
            <person name="Goraichik I."/>
            <person name="Dimitrov K.M."/>
            <person name="Suarez D.L."/>
            <person name="Swayne D.E."/>
        </authorList>
    </citation>
    <scope>NUCLEOTIDE SEQUENCE [LARGE SCALE GENOMIC DNA]</scope>
    <source>
        <strain evidence="5 6">CECT 8625</strain>
    </source>
</reference>
<dbReference type="AlphaFoldDB" id="A0A1X7A9H0"/>
<dbReference type="OrthoDB" id="9809312at2"/>
<dbReference type="RefSeq" id="WP_085793643.1">
    <property type="nucleotide sequence ID" value="NZ_FWFK01000009.1"/>
</dbReference>
<evidence type="ECO:0000256" key="2">
    <source>
        <dbReference type="ARBA" id="ARBA00022857"/>
    </source>
</evidence>
<evidence type="ECO:0000313" key="5">
    <source>
        <dbReference type="EMBL" id="SLN73819.1"/>
    </source>
</evidence>
<gene>
    <name evidence="5" type="ORF">ROJ8625_03989</name>
</gene>
<organism evidence="5 6">
    <name type="scientific">Roseivivax jejudonensis</name>
    <dbReference type="NCBI Taxonomy" id="1529041"/>
    <lineage>
        <taxon>Bacteria</taxon>
        <taxon>Pseudomonadati</taxon>
        <taxon>Pseudomonadota</taxon>
        <taxon>Alphaproteobacteria</taxon>
        <taxon>Rhodobacterales</taxon>
        <taxon>Roseobacteraceae</taxon>
        <taxon>Roseivivax</taxon>
    </lineage>
</organism>
<sequence>MSDVVTEAVNKMNEKDVSGFDSTAKFEIENEGAFMLDSSGARAGDEEADVTLRADADTFKQILDGDLDPTSAFMSGKLAIEGDMGKAMQLAQVLN</sequence>
<dbReference type="PANTHER" id="PTHR42808">
    <property type="entry name" value="HYDROXYSTEROID DEHYDROGENASE-LIKE PROTEIN 2"/>
    <property type="match status" value="1"/>
</dbReference>
<accession>A0A1X7A9H0</accession>
<dbReference type="GO" id="GO:0016491">
    <property type="term" value="F:oxidoreductase activity"/>
    <property type="evidence" value="ECO:0007669"/>
    <property type="project" value="UniProtKB-KW"/>
</dbReference>